<protein>
    <submittedName>
        <fullName evidence="1">LEF-7</fullName>
    </submittedName>
</protein>
<dbReference type="Proteomes" id="UP000204644">
    <property type="component" value="Segment"/>
</dbReference>
<keyword evidence="2" id="KW-1185">Reference proteome</keyword>
<dbReference type="GeneID" id="3974361"/>
<organism evidence="1 2">
    <name type="scientific">Agrotis segetum nuclear polyhedrosis virus</name>
    <name type="common">AsNPV</name>
    <dbReference type="NCBI Taxonomy" id="1962501"/>
    <lineage>
        <taxon>Viruses</taxon>
        <taxon>Viruses incertae sedis</taxon>
        <taxon>Naldaviricetes</taxon>
        <taxon>Lefavirales</taxon>
        <taxon>Baculoviridae</taxon>
        <taxon>Alphabaculovirus</taxon>
        <taxon>Alphabaculovirus agsegetum</taxon>
    </lineage>
</organism>
<proteinExistence type="predicted"/>
<name>Q287Q1_NPVAS</name>
<dbReference type="OrthoDB" id="15417at10239"/>
<dbReference type="RefSeq" id="YP_529691.1">
    <property type="nucleotide sequence ID" value="NC_007921.1"/>
</dbReference>
<dbReference type="KEGG" id="vg:3974361"/>
<evidence type="ECO:0000313" key="1">
    <source>
        <dbReference type="EMBL" id="AAZ38187.1"/>
    </source>
</evidence>
<reference evidence="1 2" key="2">
    <citation type="journal article" date="2006" name="J. Gen. Virol.">
        <title>Genome sequence of an enhancin gene-rich nucleopolyhedrovirus (NPV) from Agrotis segetum: collinearity with Spodoptera exigua multiple NPV.</title>
        <authorList>
            <person name="Jakubowska A.K."/>
            <person name="Peters S.A."/>
            <person name="Ziemnicka J."/>
            <person name="Vlak J.M."/>
            <person name="van Oers M.M."/>
        </authorList>
    </citation>
    <scope>NUCLEOTIDE SEQUENCE [LARGE SCALE GENOMIC DNA]</scope>
</reference>
<organismHost>
    <name type="scientific">Lepidoptera</name>
    <name type="common">moths &amp; butterflies</name>
    <dbReference type="NCBI Taxonomy" id="7088"/>
</organismHost>
<accession>Q287Q1</accession>
<evidence type="ECO:0000313" key="2">
    <source>
        <dbReference type="Proteomes" id="UP000204644"/>
    </source>
</evidence>
<reference evidence="2" key="1">
    <citation type="journal article" date="2005" name="J. Invertebr. Pathol.">
        <title>Molecular characterization of Agrotis segetum nucleopolyhedrovirus from Poland.</title>
        <authorList>
            <person name="Jakubowska A."/>
            <person name="van Oers M.M."/>
            <person name="Ziemnicka J."/>
            <person name="Lipa J.J."/>
            <person name="Vlak J.M."/>
        </authorList>
    </citation>
    <scope>NUCLEOTIDE SEQUENCE [LARGE SCALE GENOMIC DNA]</scope>
</reference>
<sequence>MKRSHLMSAEEQWSSCKVPRIEANVSSDLANTLPLEIKLFILELAGNDVYGAVTGDSERVGTLLLRQRQYKQYFATRPFDYCPVRDNKLACHLKRTQSIAPTDLIRLPLLADRLFETYLKTQSESYVMADDELLKSFLCNADTTHLPLLIYGNFDAYKKAMPSEYDETKDTLLLQYLGTTADKVSECLKRLIDFDVSIKNVNESPYISCKIFSMRNISSVPFYAYLRQHDITVPECLLPKNVSKTLITYTRCFEYASLALAEECKRCYEPGVKRKVGEKFIQSSDWNDLYIIIFCSNCAYCMLSLPFE</sequence>
<dbReference type="EMBL" id="DQ123841">
    <property type="protein sequence ID" value="AAZ38187.1"/>
    <property type="molecule type" value="Genomic_DNA"/>
</dbReference>